<evidence type="ECO:0008006" key="4">
    <source>
        <dbReference type="Google" id="ProtNLM"/>
    </source>
</evidence>
<evidence type="ECO:0000313" key="2">
    <source>
        <dbReference type="EMBL" id="SEG91465.1"/>
    </source>
</evidence>
<gene>
    <name evidence="2" type="ORF">SAMN05444920_107271</name>
</gene>
<dbReference type="RefSeq" id="WP_103958633.1">
    <property type="nucleotide sequence ID" value="NZ_FNVT01000007.1"/>
</dbReference>
<dbReference type="AlphaFoldDB" id="A0A1H6E3J6"/>
<protein>
    <recommendedName>
        <fullName evidence="4">WD40-like Beta Propeller Repeat</fullName>
    </recommendedName>
</protein>
<dbReference type="OrthoDB" id="3512658at2"/>
<dbReference type="Proteomes" id="UP000236732">
    <property type="component" value="Unassembled WGS sequence"/>
</dbReference>
<dbReference type="SUPFAM" id="SSF82171">
    <property type="entry name" value="DPP6 N-terminal domain-like"/>
    <property type="match status" value="1"/>
</dbReference>
<evidence type="ECO:0000313" key="3">
    <source>
        <dbReference type="Proteomes" id="UP000236732"/>
    </source>
</evidence>
<accession>A0A1H6E3J6</accession>
<name>A0A1H6E3J6_9ACTN</name>
<keyword evidence="3" id="KW-1185">Reference proteome</keyword>
<proteinExistence type="predicted"/>
<feature type="signal peptide" evidence="1">
    <location>
        <begin position="1"/>
        <end position="24"/>
    </location>
</feature>
<feature type="chain" id="PRO_5009296488" description="WD40-like Beta Propeller Repeat" evidence="1">
    <location>
        <begin position="25"/>
        <end position="318"/>
    </location>
</feature>
<reference evidence="2 3" key="1">
    <citation type="submission" date="2016-10" db="EMBL/GenBank/DDBJ databases">
        <authorList>
            <person name="de Groot N.N."/>
        </authorList>
    </citation>
    <scope>NUCLEOTIDE SEQUENCE [LARGE SCALE GENOMIC DNA]</scope>
    <source>
        <strain evidence="2 3">CGMCC 4.7037</strain>
    </source>
</reference>
<dbReference type="InterPro" id="IPR011042">
    <property type="entry name" value="6-blade_b-propeller_TolB-like"/>
</dbReference>
<sequence length="318" mass="33055">MRPISAAAALSAAALGLSPAVAHAENAPPVARAAWIKGCYDKTLEDYAPCGHWRLLTKDGRQVTVHGAATRAADANGDPTSEAGAFAISADGRVLAYERAGDGRLVVQRVAGGPAKVLPKPTRARGADQVYLALSPAGDRVLVDYDEEHLPSKVITVATGRAVTLPAAYEPLGFSADGDELLASRALGDNTTALYAHRLAGGSTRRTPPLVIANAHTYALDSNGTTVAAFTSGPRIRTYDLKSGELSAGADLPFKKGTEPTVGVWDADGRVSTTISTGEARETAVVRVLTVDPATGEATQADKYSISRERHSFVVAGE</sequence>
<organism evidence="2 3">
    <name type="scientific">Nonomuraea solani</name>
    <dbReference type="NCBI Taxonomy" id="1144553"/>
    <lineage>
        <taxon>Bacteria</taxon>
        <taxon>Bacillati</taxon>
        <taxon>Actinomycetota</taxon>
        <taxon>Actinomycetes</taxon>
        <taxon>Streptosporangiales</taxon>
        <taxon>Streptosporangiaceae</taxon>
        <taxon>Nonomuraea</taxon>
    </lineage>
</organism>
<dbReference type="Gene3D" id="2.120.10.30">
    <property type="entry name" value="TolB, C-terminal domain"/>
    <property type="match status" value="1"/>
</dbReference>
<keyword evidence="1" id="KW-0732">Signal</keyword>
<dbReference type="EMBL" id="FNVT01000007">
    <property type="protein sequence ID" value="SEG91465.1"/>
    <property type="molecule type" value="Genomic_DNA"/>
</dbReference>
<evidence type="ECO:0000256" key="1">
    <source>
        <dbReference type="SAM" id="SignalP"/>
    </source>
</evidence>